<feature type="region of interest" description="Disordered" evidence="1">
    <location>
        <begin position="1"/>
        <end position="47"/>
    </location>
</feature>
<evidence type="ECO:0000313" key="4">
    <source>
        <dbReference type="EMBL" id="SFR85709.1"/>
    </source>
</evidence>
<dbReference type="PANTHER" id="PTHR38687:SF2">
    <property type="entry name" value="CELL DIVISION PROTEIN FTSN"/>
    <property type="match status" value="1"/>
</dbReference>
<dbReference type="GO" id="GO:0042834">
    <property type="term" value="F:peptidoglycan binding"/>
    <property type="evidence" value="ECO:0007669"/>
    <property type="project" value="InterPro"/>
</dbReference>
<dbReference type="Gene3D" id="3.30.70.1070">
    <property type="entry name" value="Sporulation related repeat"/>
    <property type="match status" value="1"/>
</dbReference>
<evidence type="ECO:0000313" key="5">
    <source>
        <dbReference type="Proteomes" id="UP000198644"/>
    </source>
</evidence>
<feature type="compositionally biased region" description="Polar residues" evidence="1">
    <location>
        <begin position="37"/>
        <end position="47"/>
    </location>
</feature>
<dbReference type="SUPFAM" id="SSF110997">
    <property type="entry name" value="Sporulation related repeat"/>
    <property type="match status" value="1"/>
</dbReference>
<gene>
    <name evidence="4" type="ORF">SAMN05216203_3512</name>
</gene>
<dbReference type="EMBL" id="FOYW01000004">
    <property type="protein sequence ID" value="SFR85709.1"/>
    <property type="molecule type" value="Genomic_DNA"/>
</dbReference>
<feature type="region of interest" description="Disordered" evidence="1">
    <location>
        <begin position="80"/>
        <end position="108"/>
    </location>
</feature>
<dbReference type="Pfam" id="PF05036">
    <property type="entry name" value="SPOR"/>
    <property type="match status" value="1"/>
</dbReference>
<dbReference type="AlphaFoldDB" id="A0A1I6K3A6"/>
<dbReference type="Proteomes" id="UP000198644">
    <property type="component" value="Unassembled WGS sequence"/>
</dbReference>
<protein>
    <submittedName>
        <fullName evidence="4">Sporulation related domain-containing protein</fullName>
    </submittedName>
</protein>
<evidence type="ECO:0000259" key="3">
    <source>
        <dbReference type="PROSITE" id="PS51724"/>
    </source>
</evidence>
<dbReference type="InterPro" id="IPR007730">
    <property type="entry name" value="SPOR-like_dom"/>
</dbReference>
<keyword evidence="2" id="KW-0472">Membrane</keyword>
<evidence type="ECO:0000256" key="2">
    <source>
        <dbReference type="SAM" id="Phobius"/>
    </source>
</evidence>
<keyword evidence="5" id="KW-1185">Reference proteome</keyword>
<dbReference type="InterPro" id="IPR036680">
    <property type="entry name" value="SPOR-like_sf"/>
</dbReference>
<accession>A0A1I6K3A6</accession>
<evidence type="ECO:0000256" key="1">
    <source>
        <dbReference type="SAM" id="MobiDB-lite"/>
    </source>
</evidence>
<reference evidence="4 5" key="1">
    <citation type="submission" date="2016-10" db="EMBL/GenBank/DDBJ databases">
        <authorList>
            <person name="de Groot N.N."/>
        </authorList>
    </citation>
    <scope>NUCLEOTIDE SEQUENCE [LARGE SCALE GENOMIC DNA]</scope>
    <source>
        <strain evidence="4 5">CGMCC 1.9167</strain>
    </source>
</reference>
<keyword evidence="2" id="KW-1133">Transmembrane helix</keyword>
<organism evidence="4 5">
    <name type="scientific">Marinobacter daqiaonensis</name>
    <dbReference type="NCBI Taxonomy" id="650891"/>
    <lineage>
        <taxon>Bacteria</taxon>
        <taxon>Pseudomonadati</taxon>
        <taxon>Pseudomonadota</taxon>
        <taxon>Gammaproteobacteria</taxon>
        <taxon>Pseudomonadales</taxon>
        <taxon>Marinobacteraceae</taxon>
        <taxon>Marinobacter</taxon>
    </lineage>
</organism>
<dbReference type="PANTHER" id="PTHR38687">
    <property type="entry name" value="CELL DIVISION PROTEIN DEDD-RELATED"/>
    <property type="match status" value="1"/>
</dbReference>
<feature type="transmembrane region" description="Helical" evidence="2">
    <location>
        <begin position="54"/>
        <end position="71"/>
    </location>
</feature>
<dbReference type="InterPro" id="IPR052521">
    <property type="entry name" value="Cell_div_SPOR-domain"/>
</dbReference>
<dbReference type="PROSITE" id="PS51724">
    <property type="entry name" value="SPOR"/>
    <property type="match status" value="1"/>
</dbReference>
<name>A0A1I6K3A6_9GAMM</name>
<proteinExistence type="predicted"/>
<dbReference type="STRING" id="650891.SAMN05216203_3512"/>
<sequence length="222" mass="24242">MSRDYARKQSSGKGAVHQGPPARKSGDRANKVRKPRQQPSAGARTQSGGLSVRWILSLAAVGGFIGFIIYLNTLDPTGAPATGPRQEAPAVTAPAGPKPGRQSQTEGEEPKFRFYNILPDSEVVPPTVEEYKPSPATQNFRYVVQAGSFRGAEDAERQRAQIAFQGLRAQVSRIDIEQGNTWYRVNVGPFDTRSQMNSAVDKLVAINIQPLVRKIPRETTTN</sequence>
<dbReference type="OrthoDB" id="8558195at2"/>
<feature type="domain" description="SPOR" evidence="3">
    <location>
        <begin position="136"/>
        <end position="215"/>
    </location>
</feature>
<keyword evidence="2" id="KW-0812">Transmembrane</keyword>